<gene>
    <name evidence="1" type="ORF">KAJ71_12470</name>
</gene>
<protein>
    <submittedName>
        <fullName evidence="1">Uncharacterized protein</fullName>
    </submittedName>
</protein>
<proteinExistence type="predicted"/>
<organism evidence="1 2">
    <name type="scientific">Serratia silvae</name>
    <dbReference type="NCBI Taxonomy" id="2824122"/>
    <lineage>
        <taxon>Bacteria</taxon>
        <taxon>Pseudomonadati</taxon>
        <taxon>Pseudomonadota</taxon>
        <taxon>Gammaproteobacteria</taxon>
        <taxon>Enterobacterales</taxon>
        <taxon>Yersiniaceae</taxon>
        <taxon>Serratia</taxon>
    </lineage>
</organism>
<comment type="caution">
    <text evidence="1">The sequence shown here is derived from an EMBL/GenBank/DDBJ whole genome shotgun (WGS) entry which is preliminary data.</text>
</comment>
<sequence length="89" mass="10401">MIDPRQGDQPCPTFSWAAMSTMTKGKTLLRRFQLDQYALPHRQRLAIKPRSLSRKPAGSMDRRSLLQHRQDQRFCRLMALICQQQCLAD</sequence>
<keyword evidence="2" id="KW-1185">Reference proteome</keyword>
<dbReference type="Proteomes" id="UP001165275">
    <property type="component" value="Unassembled WGS sequence"/>
</dbReference>
<accession>A0ABT0KCT0</accession>
<dbReference type="RefSeq" id="WP_248946035.1">
    <property type="nucleotide sequence ID" value="NZ_CBCSGY010000046.1"/>
</dbReference>
<reference evidence="1" key="1">
    <citation type="submission" date="2021-04" db="EMBL/GenBank/DDBJ databases">
        <title>Genome sequence of Serratia sp. arafor3.</title>
        <authorList>
            <person name="Besaury L."/>
        </authorList>
    </citation>
    <scope>NUCLEOTIDE SEQUENCE</scope>
    <source>
        <strain evidence="1">Arafor3</strain>
    </source>
</reference>
<evidence type="ECO:0000313" key="1">
    <source>
        <dbReference type="EMBL" id="MCL1029828.1"/>
    </source>
</evidence>
<name>A0ABT0KCT0_9GAMM</name>
<evidence type="ECO:0000313" key="2">
    <source>
        <dbReference type="Proteomes" id="UP001165275"/>
    </source>
</evidence>
<dbReference type="EMBL" id="JAGQDC010000009">
    <property type="protein sequence ID" value="MCL1029828.1"/>
    <property type="molecule type" value="Genomic_DNA"/>
</dbReference>